<keyword evidence="3" id="KW-1185">Reference proteome</keyword>
<evidence type="ECO:0000313" key="2">
    <source>
        <dbReference type="EMBL" id="SDM43497.1"/>
    </source>
</evidence>
<dbReference type="AlphaFoldDB" id="A0A1G9T782"/>
<name>A0A1G9T782_9BACT</name>
<dbReference type="RefSeq" id="WP_089687635.1">
    <property type="nucleotide sequence ID" value="NZ_FNFO01000013.1"/>
</dbReference>
<dbReference type="InterPro" id="IPR029063">
    <property type="entry name" value="SAM-dependent_MTases_sf"/>
</dbReference>
<dbReference type="Gene3D" id="3.40.50.150">
    <property type="entry name" value="Vaccinia Virus protein VP39"/>
    <property type="match status" value="1"/>
</dbReference>
<gene>
    <name evidence="2" type="ORF">SAMN05421823_113107</name>
</gene>
<proteinExistence type="predicted"/>
<dbReference type="PRINTS" id="PR00996">
    <property type="entry name" value="CHERMTFRASE"/>
</dbReference>
<dbReference type="OrthoDB" id="9816309at2"/>
<evidence type="ECO:0000313" key="3">
    <source>
        <dbReference type="Proteomes" id="UP000198510"/>
    </source>
</evidence>
<dbReference type="GO" id="GO:0032259">
    <property type="term" value="P:methylation"/>
    <property type="evidence" value="ECO:0007669"/>
    <property type="project" value="UniProtKB-KW"/>
</dbReference>
<reference evidence="2 3" key="1">
    <citation type="submission" date="2016-10" db="EMBL/GenBank/DDBJ databases">
        <authorList>
            <person name="de Groot N.N."/>
        </authorList>
    </citation>
    <scope>NUCLEOTIDE SEQUENCE [LARGE SCALE GENOMIC DNA]</scope>
    <source>
        <strain evidence="2 3">DSM 25186</strain>
    </source>
</reference>
<keyword evidence="2" id="KW-0489">Methyltransferase</keyword>
<sequence length="281" mass="32853">MRGEHEARFEQEVFEQEVEALIFDIYQQYGYDFRGYARASIYRRVRRFLSNQPIASVDLLRQQVYHDPYFFERFLQEITVNVTEMFRDPSFFRALRTDVLPILSTYPFIKIWDAGCSSGEELFSLAILLHEAGLLNRTKIYATDINQKVLRQAKEGIFPASQIAAYTSGYYAAGGKQEFSSYYVSNYGSIKFHSYLLTNVVFYPHNLATDSSFNEFHLILCRNVLIYFSRPLQERVFRLFDESLVDLGYLGLGKKETLALSDIQRHYSPVDKENRIYRKAG</sequence>
<dbReference type="PROSITE" id="PS50123">
    <property type="entry name" value="CHER"/>
    <property type="match status" value="1"/>
</dbReference>
<dbReference type="EMBL" id="FNFO01000013">
    <property type="protein sequence ID" value="SDM43497.1"/>
    <property type="molecule type" value="Genomic_DNA"/>
</dbReference>
<dbReference type="SMART" id="SM00138">
    <property type="entry name" value="MeTrc"/>
    <property type="match status" value="1"/>
</dbReference>
<dbReference type="SUPFAM" id="SSF53335">
    <property type="entry name" value="S-adenosyl-L-methionine-dependent methyltransferases"/>
    <property type="match status" value="1"/>
</dbReference>
<dbReference type="PANTHER" id="PTHR24422">
    <property type="entry name" value="CHEMOTAXIS PROTEIN METHYLTRANSFERASE"/>
    <property type="match status" value="1"/>
</dbReference>
<evidence type="ECO:0000259" key="1">
    <source>
        <dbReference type="PROSITE" id="PS50123"/>
    </source>
</evidence>
<dbReference type="Proteomes" id="UP000198510">
    <property type="component" value="Unassembled WGS sequence"/>
</dbReference>
<dbReference type="InterPro" id="IPR000780">
    <property type="entry name" value="CheR_MeTrfase"/>
</dbReference>
<dbReference type="PANTHER" id="PTHR24422:SF8">
    <property type="entry name" value="CHEMOTAXIS PROTEIN"/>
    <property type="match status" value="1"/>
</dbReference>
<dbReference type="STRING" id="1075417.SAMN05421823_113107"/>
<dbReference type="InterPro" id="IPR022641">
    <property type="entry name" value="CheR_N"/>
</dbReference>
<dbReference type="InterPro" id="IPR050903">
    <property type="entry name" value="Bact_Chemotaxis_MeTrfase"/>
</dbReference>
<organism evidence="2 3">
    <name type="scientific">Catalinimonas alkaloidigena</name>
    <dbReference type="NCBI Taxonomy" id="1075417"/>
    <lineage>
        <taxon>Bacteria</taxon>
        <taxon>Pseudomonadati</taxon>
        <taxon>Bacteroidota</taxon>
        <taxon>Cytophagia</taxon>
        <taxon>Cytophagales</taxon>
        <taxon>Catalimonadaceae</taxon>
        <taxon>Catalinimonas</taxon>
    </lineage>
</organism>
<dbReference type="GO" id="GO:0008757">
    <property type="term" value="F:S-adenosylmethionine-dependent methyltransferase activity"/>
    <property type="evidence" value="ECO:0007669"/>
    <property type="project" value="InterPro"/>
</dbReference>
<protein>
    <submittedName>
        <fullName evidence="2">Chemotaxis protein methyltransferase CheR</fullName>
    </submittedName>
</protein>
<accession>A0A1G9T782</accession>
<dbReference type="Pfam" id="PF01739">
    <property type="entry name" value="CheR"/>
    <property type="match status" value="1"/>
</dbReference>
<keyword evidence="2" id="KW-0808">Transferase</keyword>
<dbReference type="SUPFAM" id="SSF47757">
    <property type="entry name" value="Chemotaxis receptor methyltransferase CheR, N-terminal domain"/>
    <property type="match status" value="1"/>
</dbReference>
<feature type="domain" description="CheR-type methyltransferase" evidence="1">
    <location>
        <begin position="6"/>
        <end position="258"/>
    </location>
</feature>
<dbReference type="Pfam" id="PF03705">
    <property type="entry name" value="CheR_N"/>
    <property type="match status" value="1"/>
</dbReference>
<dbReference type="InterPro" id="IPR022642">
    <property type="entry name" value="CheR_C"/>
</dbReference>